<evidence type="ECO:0000313" key="4">
    <source>
        <dbReference type="Proteomes" id="UP000728647"/>
    </source>
</evidence>
<dbReference type="Proteomes" id="UP000728647">
    <property type="component" value="Unassembled WGS sequence"/>
</dbReference>
<dbReference type="InterPro" id="IPR055768">
    <property type="entry name" value="DUF7344"/>
</dbReference>
<organism evidence="2 4">
    <name type="scientific">Haloterrigena gelatinilytica</name>
    <dbReference type="NCBI Taxonomy" id="2741724"/>
    <lineage>
        <taxon>Archaea</taxon>
        <taxon>Methanobacteriati</taxon>
        <taxon>Methanobacteriota</taxon>
        <taxon>Stenosarchaea group</taxon>
        <taxon>Halobacteria</taxon>
        <taxon>Halobacteriales</taxon>
        <taxon>Natrialbaceae</taxon>
        <taxon>Haloterrigena</taxon>
    </lineage>
</organism>
<keyword evidence="5" id="KW-1185">Reference proteome</keyword>
<dbReference type="EMBL" id="JABUQZ010000001">
    <property type="protein sequence ID" value="NUC73532.1"/>
    <property type="molecule type" value="Genomic_DNA"/>
</dbReference>
<name>A0A8J8GN36_9EURY</name>
<dbReference type="EMBL" id="JABURA010000001">
    <property type="protein sequence ID" value="NUB90650.1"/>
    <property type="molecule type" value="Genomic_DNA"/>
</dbReference>
<accession>A0A8J8GN36</accession>
<dbReference type="AlphaFoldDB" id="A0A8J8GN36"/>
<dbReference type="OrthoDB" id="155703at2157"/>
<feature type="domain" description="DUF7344" evidence="1">
    <location>
        <begin position="7"/>
        <end position="85"/>
    </location>
</feature>
<protein>
    <recommendedName>
        <fullName evidence="1">DUF7344 domain-containing protein</fullName>
    </recommendedName>
</protein>
<reference evidence="2 5" key="1">
    <citation type="submission" date="2020-06" db="EMBL/GenBank/DDBJ databases">
        <title>Haloterrigena sp. nov., an extremely halophilic archaeon isolated from a saline sediment.</title>
        <authorList>
            <person name="Liu B.-B."/>
        </authorList>
    </citation>
    <scope>NUCLEOTIDE SEQUENCE</scope>
    <source>
        <strain evidence="2">SYSU A121-1</strain>
        <strain evidence="3 5">SYSU A558-1</strain>
    </source>
</reference>
<evidence type="ECO:0000259" key="1">
    <source>
        <dbReference type="Pfam" id="PF24035"/>
    </source>
</evidence>
<dbReference type="RefSeq" id="WP_174681362.1">
    <property type="nucleotide sequence ID" value="NZ_JABUQZ010000001.1"/>
</dbReference>
<sequence>MEQTEAFRVLASADRQLVLHELLERDGAADIDDISRQVAARRHRLSSGKIDDGMIERAHVRLVHAHFPHLQARNLIDIDWDDEAVALTDDESVEQLLEAAEELESWPPTDLLEHPSRSR</sequence>
<proteinExistence type="predicted"/>
<evidence type="ECO:0000313" key="3">
    <source>
        <dbReference type="EMBL" id="NUC73532.1"/>
    </source>
</evidence>
<dbReference type="Proteomes" id="UP001016761">
    <property type="component" value="Unassembled WGS sequence"/>
</dbReference>
<dbReference type="Pfam" id="PF24035">
    <property type="entry name" value="DUF7344"/>
    <property type="match status" value="1"/>
</dbReference>
<evidence type="ECO:0000313" key="2">
    <source>
        <dbReference type="EMBL" id="NUB90650.1"/>
    </source>
</evidence>
<comment type="caution">
    <text evidence="2">The sequence shown here is derived from an EMBL/GenBank/DDBJ whole genome shotgun (WGS) entry which is preliminary data.</text>
</comment>
<evidence type="ECO:0000313" key="5">
    <source>
        <dbReference type="Proteomes" id="UP001016761"/>
    </source>
</evidence>
<gene>
    <name evidence="2" type="ORF">HT576_06410</name>
    <name evidence="3" type="ORF">HTZ84_14610</name>
</gene>